<evidence type="ECO:0000256" key="10">
    <source>
        <dbReference type="ARBA" id="ARBA00042242"/>
    </source>
</evidence>
<dbReference type="UniPathway" id="UPA00074">
    <property type="reaction ID" value="UER00125"/>
</dbReference>
<evidence type="ECO:0000256" key="13">
    <source>
        <dbReference type="PROSITE-ProRule" id="PRU00409"/>
    </source>
</evidence>
<dbReference type="InterPro" id="IPR011761">
    <property type="entry name" value="ATP-grasp"/>
</dbReference>
<dbReference type="GO" id="GO:0005524">
    <property type="term" value="F:ATP binding"/>
    <property type="evidence" value="ECO:0007669"/>
    <property type="project" value="UniProtKB-UniRule"/>
</dbReference>
<dbReference type="Pfam" id="PF02844">
    <property type="entry name" value="GARS_N"/>
    <property type="match status" value="1"/>
</dbReference>
<keyword evidence="6 13" id="KW-0547">Nucleotide-binding</keyword>
<dbReference type="Gene3D" id="3.40.50.20">
    <property type="match status" value="1"/>
</dbReference>
<organism evidence="15 16">
    <name type="scientific">Phenylobacterium soli</name>
    <dbReference type="NCBI Taxonomy" id="2170551"/>
    <lineage>
        <taxon>Bacteria</taxon>
        <taxon>Pseudomonadati</taxon>
        <taxon>Pseudomonadota</taxon>
        <taxon>Alphaproteobacteria</taxon>
        <taxon>Caulobacterales</taxon>
        <taxon>Caulobacteraceae</taxon>
        <taxon>Phenylobacterium</taxon>
    </lineage>
</organism>
<keyword evidence="7 12" id="KW-0658">Purine biosynthesis</keyword>
<dbReference type="NCBIfam" id="TIGR00877">
    <property type="entry name" value="purD"/>
    <property type="match status" value="1"/>
</dbReference>
<dbReference type="GO" id="GO:0006189">
    <property type="term" value="P:'de novo' IMP biosynthetic process"/>
    <property type="evidence" value="ECO:0007669"/>
    <property type="project" value="UniProtKB-UniRule"/>
</dbReference>
<dbReference type="Gene3D" id="3.30.470.20">
    <property type="entry name" value="ATP-grasp fold, B domain"/>
    <property type="match status" value="1"/>
</dbReference>
<evidence type="ECO:0000256" key="4">
    <source>
        <dbReference type="ARBA" id="ARBA00013255"/>
    </source>
</evidence>
<dbReference type="RefSeq" id="WP_111530484.1">
    <property type="nucleotide sequence ID" value="NZ_JBHRSG010000003.1"/>
</dbReference>
<dbReference type="PANTHER" id="PTHR43472:SF1">
    <property type="entry name" value="PHOSPHORIBOSYLAMINE--GLYCINE LIGASE, CHLOROPLASTIC"/>
    <property type="match status" value="1"/>
</dbReference>
<dbReference type="InterPro" id="IPR000115">
    <property type="entry name" value="PRibGlycinamide_synth"/>
</dbReference>
<dbReference type="SMART" id="SM01209">
    <property type="entry name" value="GARS_A"/>
    <property type="match status" value="1"/>
</dbReference>
<dbReference type="EC" id="6.3.4.13" evidence="4 12"/>
<dbReference type="InterPro" id="IPR020560">
    <property type="entry name" value="PRibGlycinamide_synth_C-dom"/>
</dbReference>
<dbReference type="SUPFAM" id="SSF56059">
    <property type="entry name" value="Glutathione synthetase ATP-binding domain-like"/>
    <property type="match status" value="1"/>
</dbReference>
<dbReference type="Gene3D" id="3.90.600.10">
    <property type="entry name" value="Phosphoribosylglycinamide synthetase, C-terminal domain"/>
    <property type="match status" value="1"/>
</dbReference>
<evidence type="ECO:0000313" key="15">
    <source>
        <dbReference type="EMBL" id="RAK51922.1"/>
    </source>
</evidence>
<accession>A0A328AB34</accession>
<dbReference type="Gene3D" id="3.30.1490.20">
    <property type="entry name" value="ATP-grasp fold, A domain"/>
    <property type="match status" value="1"/>
</dbReference>
<dbReference type="InterPro" id="IPR020562">
    <property type="entry name" value="PRibGlycinamide_synth_N"/>
</dbReference>
<dbReference type="AlphaFoldDB" id="A0A328AB34"/>
<dbReference type="HAMAP" id="MF_00138">
    <property type="entry name" value="GARS"/>
    <property type="match status" value="1"/>
</dbReference>
<evidence type="ECO:0000256" key="7">
    <source>
        <dbReference type="ARBA" id="ARBA00022755"/>
    </source>
</evidence>
<dbReference type="InterPro" id="IPR020559">
    <property type="entry name" value="PRibGlycinamide_synth_CS"/>
</dbReference>
<comment type="cofactor">
    <cofactor evidence="1">
        <name>Mn(2+)</name>
        <dbReference type="ChEBI" id="CHEBI:29035"/>
    </cofactor>
</comment>
<dbReference type="PROSITE" id="PS00184">
    <property type="entry name" value="GARS"/>
    <property type="match status" value="1"/>
</dbReference>
<dbReference type="GO" id="GO:0004637">
    <property type="term" value="F:phosphoribosylamine-glycine ligase activity"/>
    <property type="evidence" value="ECO:0007669"/>
    <property type="project" value="UniProtKB-UniRule"/>
</dbReference>
<evidence type="ECO:0000256" key="3">
    <source>
        <dbReference type="ARBA" id="ARBA00005174"/>
    </source>
</evidence>
<gene>
    <name evidence="12" type="primary">purD</name>
    <name evidence="15" type="ORF">DJ017_19105</name>
</gene>
<dbReference type="Pfam" id="PF01071">
    <property type="entry name" value="GARS_A"/>
    <property type="match status" value="1"/>
</dbReference>
<dbReference type="InterPro" id="IPR037123">
    <property type="entry name" value="PRibGlycinamide_synth_C_sf"/>
</dbReference>
<name>A0A328AB34_9CAUL</name>
<dbReference type="GO" id="GO:0046872">
    <property type="term" value="F:metal ion binding"/>
    <property type="evidence" value="ECO:0007669"/>
    <property type="project" value="InterPro"/>
</dbReference>
<evidence type="ECO:0000313" key="16">
    <source>
        <dbReference type="Proteomes" id="UP000249254"/>
    </source>
</evidence>
<evidence type="ECO:0000256" key="5">
    <source>
        <dbReference type="ARBA" id="ARBA00022598"/>
    </source>
</evidence>
<comment type="pathway">
    <text evidence="3 12">Purine metabolism; IMP biosynthesis via de novo pathway; N(1)-(5-phospho-D-ribosyl)glycinamide from 5-phospho-alpha-D-ribose 1-diphosphate: step 2/2.</text>
</comment>
<reference evidence="16" key="1">
    <citation type="submission" date="2018-05" db="EMBL/GenBank/DDBJ databases">
        <authorList>
            <person name="Li X."/>
        </authorList>
    </citation>
    <scope>NUCLEOTIDE SEQUENCE [LARGE SCALE GENOMIC DNA]</scope>
    <source>
        <strain evidence="16">LX32</strain>
    </source>
</reference>
<protein>
    <recommendedName>
        <fullName evidence="4 12">Phosphoribosylamine--glycine ligase</fullName>
        <ecNumber evidence="4 12">6.3.4.13</ecNumber>
    </recommendedName>
    <alternativeName>
        <fullName evidence="12">GARS</fullName>
    </alternativeName>
    <alternativeName>
        <fullName evidence="10 12">Glycinamide ribonucleotide synthetase</fullName>
    </alternativeName>
    <alternativeName>
        <fullName evidence="11 12">Phosphoribosylglycinamide synthetase</fullName>
    </alternativeName>
</protein>
<dbReference type="InterPro" id="IPR020561">
    <property type="entry name" value="PRibGlycinamid_synth_ATP-grasp"/>
</dbReference>
<evidence type="ECO:0000256" key="12">
    <source>
        <dbReference type="HAMAP-Rule" id="MF_00138"/>
    </source>
</evidence>
<dbReference type="OrthoDB" id="9807240at2"/>
<dbReference type="EMBL" id="QFYQ01000002">
    <property type="protein sequence ID" value="RAK51922.1"/>
    <property type="molecule type" value="Genomic_DNA"/>
</dbReference>
<evidence type="ECO:0000259" key="14">
    <source>
        <dbReference type="PROSITE" id="PS50975"/>
    </source>
</evidence>
<comment type="cofactor">
    <cofactor evidence="2">
        <name>Mg(2+)</name>
        <dbReference type="ChEBI" id="CHEBI:18420"/>
    </cofactor>
</comment>
<keyword evidence="8 13" id="KW-0067">ATP-binding</keyword>
<dbReference type="SMART" id="SM01210">
    <property type="entry name" value="GARS_C"/>
    <property type="match status" value="1"/>
</dbReference>
<dbReference type="PROSITE" id="PS50975">
    <property type="entry name" value="ATP_GRASP"/>
    <property type="match status" value="1"/>
</dbReference>
<dbReference type="SUPFAM" id="SSF52440">
    <property type="entry name" value="PreATP-grasp domain"/>
    <property type="match status" value="1"/>
</dbReference>
<comment type="similarity">
    <text evidence="9 12">Belongs to the GARS family.</text>
</comment>
<dbReference type="GO" id="GO:0009113">
    <property type="term" value="P:purine nucleobase biosynthetic process"/>
    <property type="evidence" value="ECO:0007669"/>
    <property type="project" value="InterPro"/>
</dbReference>
<dbReference type="InterPro" id="IPR016185">
    <property type="entry name" value="PreATP-grasp_dom_sf"/>
</dbReference>
<proteinExistence type="inferred from homology"/>
<evidence type="ECO:0000256" key="2">
    <source>
        <dbReference type="ARBA" id="ARBA00001946"/>
    </source>
</evidence>
<feature type="domain" description="ATP-grasp" evidence="14">
    <location>
        <begin position="107"/>
        <end position="312"/>
    </location>
</feature>
<keyword evidence="5 12" id="KW-0436">Ligase</keyword>
<dbReference type="Proteomes" id="UP000249254">
    <property type="component" value="Unassembled WGS sequence"/>
</dbReference>
<evidence type="ECO:0000256" key="8">
    <source>
        <dbReference type="ARBA" id="ARBA00022840"/>
    </source>
</evidence>
<evidence type="ECO:0000256" key="9">
    <source>
        <dbReference type="ARBA" id="ARBA00038345"/>
    </source>
</evidence>
<dbReference type="Pfam" id="PF02843">
    <property type="entry name" value="GARS_C"/>
    <property type="match status" value="1"/>
</dbReference>
<comment type="caution">
    <text evidence="15">The sequence shown here is derived from an EMBL/GenBank/DDBJ whole genome shotgun (WGS) entry which is preliminary data.</text>
</comment>
<evidence type="ECO:0000256" key="11">
    <source>
        <dbReference type="ARBA" id="ARBA00042864"/>
    </source>
</evidence>
<evidence type="ECO:0000256" key="1">
    <source>
        <dbReference type="ARBA" id="ARBA00001936"/>
    </source>
</evidence>
<sequence>MNILLVGSGGREHALAWKIAQSPLVTRLVAAPGNPGMARVAEVRDVGAVDVPGLIALAREIAADLVVIGPETTVAAGLGDACAEAGIPCFGPTAQAGQLESSKAFTKAFCDRYGLPTGAYRVCETVDEAKAALDAFTAPFVVKADGLAAGKGVVVAATREEADAAVEDALGGRFGAAGARVIIEEFLEGEIGSLFALCDGKTSIVFGSAQDHKRAFDGEQGPNTGGMGVYSPAPVFTAQLVDQVRTRLAEPAFAGIAADGAPYRGVLFVELMATAQGPKLVEFNVRFGDPECQALLLRLKSDLVPYLMACATGTLADLPAPEWSDDHAVVVVVAAQGYPGTPKAGGEIKGADADFGPDVVVFHAGTRRDADGTLRAAGGRVLNVCARGPSLQAARDKAYAAIKAIDYADGFCRSDIGWRALAREGA</sequence>
<comment type="catalytic activity">
    <reaction evidence="12">
        <text>5-phospho-beta-D-ribosylamine + glycine + ATP = N(1)-(5-phospho-beta-D-ribosyl)glycinamide + ADP + phosphate + H(+)</text>
        <dbReference type="Rhea" id="RHEA:17453"/>
        <dbReference type="ChEBI" id="CHEBI:15378"/>
        <dbReference type="ChEBI" id="CHEBI:30616"/>
        <dbReference type="ChEBI" id="CHEBI:43474"/>
        <dbReference type="ChEBI" id="CHEBI:57305"/>
        <dbReference type="ChEBI" id="CHEBI:58681"/>
        <dbReference type="ChEBI" id="CHEBI:143788"/>
        <dbReference type="ChEBI" id="CHEBI:456216"/>
        <dbReference type="EC" id="6.3.4.13"/>
    </reaction>
</comment>
<dbReference type="InterPro" id="IPR013815">
    <property type="entry name" value="ATP_grasp_subdomain_1"/>
</dbReference>
<dbReference type="PANTHER" id="PTHR43472">
    <property type="entry name" value="PHOSPHORIBOSYLAMINE--GLYCINE LIGASE"/>
    <property type="match status" value="1"/>
</dbReference>
<dbReference type="SUPFAM" id="SSF51246">
    <property type="entry name" value="Rudiment single hybrid motif"/>
    <property type="match status" value="1"/>
</dbReference>
<dbReference type="InterPro" id="IPR011054">
    <property type="entry name" value="Rudment_hybrid_motif"/>
</dbReference>
<keyword evidence="16" id="KW-1185">Reference proteome</keyword>
<evidence type="ECO:0000256" key="6">
    <source>
        <dbReference type="ARBA" id="ARBA00022741"/>
    </source>
</evidence>